<reference evidence="6 7" key="1">
    <citation type="submission" date="2020-08" db="EMBL/GenBank/DDBJ databases">
        <title>Genome sequence of Weissella diestrammenae KACC 16890T.</title>
        <authorList>
            <person name="Hyun D.-W."/>
            <person name="Bae J.-W."/>
        </authorList>
    </citation>
    <scope>NUCLEOTIDE SEQUENCE [LARGE SCALE GENOMIC DNA]</scope>
    <source>
        <strain evidence="6 7">KACC 16890</strain>
    </source>
</reference>
<gene>
    <name evidence="6" type="ORF">H9L19_03430</name>
</gene>
<comment type="subunit">
    <text evidence="3">Dimerizes in the presence of ATP but not ADP; ATP-binding is required for double-stranded (ds)DNA-binding. Interacts with DnaA.</text>
</comment>
<keyword evidence="7" id="KW-1185">Reference proteome</keyword>
<evidence type="ECO:0000256" key="4">
    <source>
        <dbReference type="ARBA" id="ARBA00071824"/>
    </source>
</evidence>
<evidence type="ECO:0000259" key="5">
    <source>
        <dbReference type="Pfam" id="PF13614"/>
    </source>
</evidence>
<sequence length="259" mass="27650">MAHIIALANQKGGVGKTTTTVNLGAALANAGKKVLIIDADPQGNATSGAGVKKSTIAAEHEIYDVLVHGVAPETTIIPTSHVGLDIIPATIRLAGAELELAPVMARETRLKEAIKGINDQYDYILIDNPPSLGLITINTFTAADSILIPVQAEYYALEGLGQLLNSVTQIKGLLNPDLEIEGVLLTMVDSRTNLSNEVETAVRNYFHDNQVYQTVIPRNVRLSEAPSHGLAIVDYDPKSKGAEVYDKLAQEVLKAHGDI</sequence>
<dbReference type="RefSeq" id="WP_187529901.1">
    <property type="nucleotide sequence ID" value="NZ_CP060724.1"/>
</dbReference>
<protein>
    <recommendedName>
        <fullName evidence="4">Sporulation initiation inhibitor protein Soj</fullName>
    </recommendedName>
</protein>
<evidence type="ECO:0000256" key="1">
    <source>
        <dbReference type="ARBA" id="ARBA00006976"/>
    </source>
</evidence>
<dbReference type="InterPro" id="IPR027417">
    <property type="entry name" value="P-loop_NTPase"/>
</dbReference>
<comment type="similarity">
    <text evidence="1">Belongs to the ParA family.</text>
</comment>
<proteinExistence type="inferred from homology"/>
<evidence type="ECO:0000256" key="2">
    <source>
        <dbReference type="ARBA" id="ARBA00049360"/>
    </source>
</evidence>
<evidence type="ECO:0000313" key="6">
    <source>
        <dbReference type="EMBL" id="QNN76073.1"/>
    </source>
</evidence>
<dbReference type="PANTHER" id="PTHR13696:SF52">
    <property type="entry name" value="PARA FAMILY PROTEIN CT_582"/>
    <property type="match status" value="1"/>
</dbReference>
<evidence type="ECO:0000313" key="7">
    <source>
        <dbReference type="Proteomes" id="UP000515800"/>
    </source>
</evidence>
<dbReference type="SUPFAM" id="SSF52540">
    <property type="entry name" value="P-loop containing nucleoside triphosphate hydrolases"/>
    <property type="match status" value="1"/>
</dbReference>
<dbReference type="FunFam" id="3.40.50.300:FF:000285">
    <property type="entry name" value="Sporulation initiation inhibitor Soj"/>
    <property type="match status" value="1"/>
</dbReference>
<dbReference type="PRINTS" id="PR00091">
    <property type="entry name" value="NITROGNASEII"/>
</dbReference>
<feature type="domain" description="AAA" evidence="5">
    <location>
        <begin position="3"/>
        <end position="180"/>
    </location>
</feature>
<dbReference type="Pfam" id="PF13614">
    <property type="entry name" value="AAA_31"/>
    <property type="match status" value="1"/>
</dbReference>
<name>A0A7G9T7J8_9LACO</name>
<organism evidence="6 7">
    <name type="scientific">Weissella diestrammenae</name>
    <dbReference type="NCBI Taxonomy" id="1162633"/>
    <lineage>
        <taxon>Bacteria</taxon>
        <taxon>Bacillati</taxon>
        <taxon>Bacillota</taxon>
        <taxon>Bacilli</taxon>
        <taxon>Lactobacillales</taxon>
        <taxon>Lactobacillaceae</taxon>
        <taxon>Weissella</taxon>
    </lineage>
</organism>
<dbReference type="CDD" id="cd02042">
    <property type="entry name" value="ParAB_family"/>
    <property type="match status" value="1"/>
</dbReference>
<dbReference type="PIRSF" id="PIRSF009320">
    <property type="entry name" value="Nuc_binding_HP_1000"/>
    <property type="match status" value="1"/>
</dbReference>
<dbReference type="Gene3D" id="3.40.50.300">
    <property type="entry name" value="P-loop containing nucleotide triphosphate hydrolases"/>
    <property type="match status" value="1"/>
</dbReference>
<dbReference type="PANTHER" id="PTHR13696">
    <property type="entry name" value="P-LOOP CONTAINING NUCLEOSIDE TRIPHOSPHATE HYDROLASE"/>
    <property type="match status" value="1"/>
</dbReference>
<dbReference type="Proteomes" id="UP000515800">
    <property type="component" value="Chromosome"/>
</dbReference>
<accession>A0A7G9T7J8</accession>
<comment type="catalytic activity">
    <reaction evidence="2">
        <text>ATP + H2O = ADP + phosphate + H(+)</text>
        <dbReference type="Rhea" id="RHEA:13065"/>
        <dbReference type="ChEBI" id="CHEBI:15377"/>
        <dbReference type="ChEBI" id="CHEBI:15378"/>
        <dbReference type="ChEBI" id="CHEBI:30616"/>
        <dbReference type="ChEBI" id="CHEBI:43474"/>
        <dbReference type="ChEBI" id="CHEBI:456216"/>
    </reaction>
</comment>
<dbReference type="EMBL" id="CP060724">
    <property type="protein sequence ID" value="QNN76073.1"/>
    <property type="molecule type" value="Genomic_DNA"/>
</dbReference>
<dbReference type="InterPro" id="IPR025669">
    <property type="entry name" value="AAA_dom"/>
</dbReference>
<dbReference type="InterPro" id="IPR050678">
    <property type="entry name" value="DNA_Partitioning_ATPase"/>
</dbReference>
<dbReference type="AlphaFoldDB" id="A0A7G9T7J8"/>
<evidence type="ECO:0000256" key="3">
    <source>
        <dbReference type="ARBA" id="ARBA00062323"/>
    </source>
</evidence>
<dbReference type="KEGG" id="wdi:H9L19_03430"/>